<proteinExistence type="predicted"/>
<sequence>MEPPTAPSGRRLRLCDVRGQIILHCQTPSLWSITVASRCGGQ</sequence>
<dbReference type="Proteomes" id="UP001589575">
    <property type="component" value="Unassembled WGS sequence"/>
</dbReference>
<protein>
    <submittedName>
        <fullName evidence="1">Uncharacterized protein</fullName>
    </submittedName>
</protein>
<comment type="caution">
    <text evidence="1">The sequence shown here is derived from an EMBL/GenBank/DDBJ whole genome shotgun (WGS) entry which is preliminary data.</text>
</comment>
<gene>
    <name evidence="1" type="ORF">ACFFX0_19265</name>
</gene>
<reference evidence="1 2" key="1">
    <citation type="submission" date="2024-09" db="EMBL/GenBank/DDBJ databases">
        <authorList>
            <person name="Sun Q."/>
            <person name="Mori K."/>
        </authorList>
    </citation>
    <scope>NUCLEOTIDE SEQUENCE [LARGE SCALE GENOMIC DNA]</scope>
    <source>
        <strain evidence="1 2">CCM 7609</strain>
    </source>
</reference>
<accession>A0ABV5G3J2</accession>
<organism evidence="1 2">
    <name type="scientific">Citricoccus parietis</name>
    <dbReference type="NCBI Taxonomy" id="592307"/>
    <lineage>
        <taxon>Bacteria</taxon>
        <taxon>Bacillati</taxon>
        <taxon>Actinomycetota</taxon>
        <taxon>Actinomycetes</taxon>
        <taxon>Micrococcales</taxon>
        <taxon>Micrococcaceae</taxon>
        <taxon>Citricoccus</taxon>
    </lineage>
</organism>
<evidence type="ECO:0000313" key="1">
    <source>
        <dbReference type="EMBL" id="MFB9073219.1"/>
    </source>
</evidence>
<evidence type="ECO:0000313" key="2">
    <source>
        <dbReference type="Proteomes" id="UP001589575"/>
    </source>
</evidence>
<keyword evidence="2" id="KW-1185">Reference proteome</keyword>
<name>A0ABV5G3J2_9MICC</name>
<dbReference type="EMBL" id="JBHMFI010000001">
    <property type="protein sequence ID" value="MFB9073219.1"/>
    <property type="molecule type" value="Genomic_DNA"/>
</dbReference>